<name>A0ABS1DAU2_9PROT</name>
<sequence length="237" mass="25781">MIETLSLPALTALRAATEDLRELMALRIDDDYIGQPVEVRASYDVARNSVTITAYAPDGFGCRYTLGRSEAIDLRLSTATSSLAIAFAEVACDAELVVRAFGAVIALPQGFALVDQHRVPDLMPVGEYTRVLREGLQMLGMGMEDGDSFLLRARSDLPLSQLESDQRAMAGEILGEAAVRMLRMTCFAPKTYLVRAADTLALVEQFDSGRTDVRLMTRLQLDPVAAIATIHQLADAV</sequence>
<organism evidence="1 2">
    <name type="scientific">Rhodovibrio sodomensis</name>
    <dbReference type="NCBI Taxonomy" id="1088"/>
    <lineage>
        <taxon>Bacteria</taxon>
        <taxon>Pseudomonadati</taxon>
        <taxon>Pseudomonadota</taxon>
        <taxon>Alphaproteobacteria</taxon>
        <taxon>Rhodospirillales</taxon>
        <taxon>Rhodovibrionaceae</taxon>
        <taxon>Rhodovibrio</taxon>
    </lineage>
</organism>
<evidence type="ECO:0000313" key="1">
    <source>
        <dbReference type="EMBL" id="MBK1667026.1"/>
    </source>
</evidence>
<comment type="caution">
    <text evidence="1">The sequence shown here is derived from an EMBL/GenBank/DDBJ whole genome shotgun (WGS) entry which is preliminary data.</text>
</comment>
<evidence type="ECO:0000313" key="2">
    <source>
        <dbReference type="Proteomes" id="UP001296873"/>
    </source>
</evidence>
<reference evidence="1 2" key="1">
    <citation type="journal article" date="2020" name="Microorganisms">
        <title>Osmotic Adaptation and Compatible Solute Biosynthesis of Phototrophic Bacteria as Revealed from Genome Analyses.</title>
        <authorList>
            <person name="Imhoff J.F."/>
            <person name="Rahn T."/>
            <person name="Kunzel S."/>
            <person name="Keller A."/>
            <person name="Neulinger S.C."/>
        </authorList>
    </citation>
    <scope>NUCLEOTIDE SEQUENCE [LARGE SCALE GENOMIC DNA]</scope>
    <source>
        <strain evidence="1 2">DSM 9895</strain>
    </source>
</reference>
<accession>A0ABS1DAU2</accession>
<dbReference type="EMBL" id="NRRL01000003">
    <property type="protein sequence ID" value="MBK1667026.1"/>
    <property type="molecule type" value="Genomic_DNA"/>
</dbReference>
<gene>
    <name evidence="1" type="ORF">CKO28_03075</name>
</gene>
<keyword evidence="2" id="KW-1185">Reference proteome</keyword>
<dbReference type="RefSeq" id="WP_200339088.1">
    <property type="nucleotide sequence ID" value="NZ_NRRL01000003.1"/>
</dbReference>
<protein>
    <submittedName>
        <fullName evidence="1">Uncharacterized protein</fullName>
    </submittedName>
</protein>
<proteinExistence type="predicted"/>
<dbReference type="Proteomes" id="UP001296873">
    <property type="component" value="Unassembled WGS sequence"/>
</dbReference>